<reference evidence="2 3" key="1">
    <citation type="submission" date="2020-05" db="EMBL/GenBank/DDBJ databases">
        <title>MicrobeNet Type strains.</title>
        <authorList>
            <person name="Nicholson A.C."/>
        </authorList>
    </citation>
    <scope>NUCLEOTIDE SEQUENCE [LARGE SCALE GENOMIC DNA]</scope>
    <source>
        <strain evidence="2 3">CCUG 46604</strain>
    </source>
</reference>
<feature type="transmembrane region" description="Helical" evidence="1">
    <location>
        <begin position="6"/>
        <end position="25"/>
    </location>
</feature>
<organism evidence="2 3">
    <name type="scientific">Brevibacterium luteolum</name>
    <dbReference type="NCBI Taxonomy" id="199591"/>
    <lineage>
        <taxon>Bacteria</taxon>
        <taxon>Bacillati</taxon>
        <taxon>Actinomycetota</taxon>
        <taxon>Actinomycetes</taxon>
        <taxon>Micrococcales</taxon>
        <taxon>Brevibacteriaceae</taxon>
        <taxon>Brevibacterium</taxon>
    </lineage>
</organism>
<evidence type="ECO:0000313" key="2">
    <source>
        <dbReference type="EMBL" id="NNG80164.1"/>
    </source>
</evidence>
<proteinExistence type="predicted"/>
<accession>A0A849AZY5</accession>
<dbReference type="RefSeq" id="WP_170274937.1">
    <property type="nucleotide sequence ID" value="NZ_BAAAKH010000006.1"/>
</dbReference>
<comment type="caution">
    <text evidence="2">The sequence shown here is derived from an EMBL/GenBank/DDBJ whole genome shotgun (WGS) entry which is preliminary data.</text>
</comment>
<keyword evidence="1" id="KW-1133">Transmembrane helix</keyword>
<keyword evidence="1" id="KW-0472">Membrane</keyword>
<protein>
    <submittedName>
        <fullName evidence="2">Uncharacterized protein</fullName>
    </submittedName>
</protein>
<sequence>MILAAVAILGFPCVGLYFVIGRLICPARDRLPFRSMDSTAIAQTISRGWNALPGGPASAADFTPVLPGR</sequence>
<evidence type="ECO:0000256" key="1">
    <source>
        <dbReference type="SAM" id="Phobius"/>
    </source>
</evidence>
<dbReference type="AlphaFoldDB" id="A0A849AZY5"/>
<gene>
    <name evidence="2" type="ORF">HLA91_12405</name>
</gene>
<keyword evidence="1" id="KW-0812">Transmembrane</keyword>
<dbReference type="EMBL" id="JABEMC010000010">
    <property type="protein sequence ID" value="NNG80164.1"/>
    <property type="molecule type" value="Genomic_DNA"/>
</dbReference>
<name>A0A849AZY5_9MICO</name>
<evidence type="ECO:0000313" key="3">
    <source>
        <dbReference type="Proteomes" id="UP000549517"/>
    </source>
</evidence>
<dbReference type="Proteomes" id="UP000549517">
    <property type="component" value="Unassembled WGS sequence"/>
</dbReference>